<feature type="non-terminal residue" evidence="6">
    <location>
        <position position="1"/>
    </location>
</feature>
<dbReference type="InterPro" id="IPR029228">
    <property type="entry name" value="Alkyl_sulf_dimr"/>
</dbReference>
<feature type="domain" description="Metallo-beta-lactamase" evidence="5">
    <location>
        <begin position="60"/>
        <end position="281"/>
    </location>
</feature>
<keyword evidence="1" id="KW-0479">Metal-binding</keyword>
<organism evidence="6 7">
    <name type="scientific">Gordonia rhizosphera NBRC 16068</name>
    <dbReference type="NCBI Taxonomy" id="1108045"/>
    <lineage>
        <taxon>Bacteria</taxon>
        <taxon>Bacillati</taxon>
        <taxon>Actinomycetota</taxon>
        <taxon>Actinomycetes</taxon>
        <taxon>Mycobacteriales</taxon>
        <taxon>Gordoniaceae</taxon>
        <taxon>Gordonia</taxon>
    </lineage>
</organism>
<comment type="similarity">
    <text evidence="4">Belongs to the metallo-beta-lactamase superfamily. Type III sulfatase family.</text>
</comment>
<reference evidence="6 7" key="1">
    <citation type="submission" date="2012-08" db="EMBL/GenBank/DDBJ databases">
        <title>Whole genome shotgun sequence of Gordonia rhizosphera NBRC 16068.</title>
        <authorList>
            <person name="Takarada H."/>
            <person name="Isaki S."/>
            <person name="Hosoyama A."/>
            <person name="Tsuchikane K."/>
            <person name="Katsumata H."/>
            <person name="Baba S."/>
            <person name="Ohji S."/>
            <person name="Yamazaki S."/>
            <person name="Fujita N."/>
        </authorList>
    </citation>
    <scope>NUCLEOTIDE SEQUENCE [LARGE SCALE GENOMIC DNA]</scope>
    <source>
        <strain evidence="6 7">NBRC 16068</strain>
    </source>
</reference>
<dbReference type="STRING" id="1108045.GORHZ_178_00010"/>
<dbReference type="PANTHER" id="PTHR43223">
    <property type="entry name" value="ALKYL/ARYL-SULFATASE"/>
    <property type="match status" value="1"/>
</dbReference>
<dbReference type="InterPro" id="IPR052195">
    <property type="entry name" value="Bact_Alkyl/Aryl-Sulfatase"/>
</dbReference>
<dbReference type="PANTHER" id="PTHR43223:SF1">
    <property type="entry name" value="ALKYL_ARYL-SULFATASE BDS1"/>
    <property type="match status" value="1"/>
</dbReference>
<dbReference type="SMART" id="SM00849">
    <property type="entry name" value="Lactamase_B"/>
    <property type="match status" value="1"/>
</dbReference>
<comment type="caution">
    <text evidence="6">The sequence shown here is derived from an EMBL/GenBank/DDBJ whole genome shotgun (WGS) entry which is preliminary data.</text>
</comment>
<evidence type="ECO:0000259" key="5">
    <source>
        <dbReference type="SMART" id="SM00849"/>
    </source>
</evidence>
<dbReference type="eggNOG" id="COG2015">
    <property type="taxonomic scope" value="Bacteria"/>
</dbReference>
<accession>K6WF98</accession>
<dbReference type="InterPro" id="IPR036866">
    <property type="entry name" value="RibonucZ/Hydroxyglut_hydro"/>
</dbReference>
<dbReference type="GO" id="GO:0046983">
    <property type="term" value="F:protein dimerization activity"/>
    <property type="evidence" value="ECO:0007669"/>
    <property type="project" value="InterPro"/>
</dbReference>
<evidence type="ECO:0000313" key="7">
    <source>
        <dbReference type="Proteomes" id="UP000008363"/>
    </source>
</evidence>
<name>K6WF98_9ACTN</name>
<proteinExistence type="inferred from homology"/>
<gene>
    <name evidence="6" type="ORF">GORHZ_178_00010</name>
</gene>
<protein>
    <submittedName>
        <fullName evidence="6">Putative alkyl/aryl-sulfatase</fullName>
    </submittedName>
</protein>
<dbReference type="OrthoDB" id="5240502at2"/>
<dbReference type="Gene3D" id="3.60.15.30">
    <property type="entry name" value="Metallo-beta-lactamase domain"/>
    <property type="match status" value="1"/>
</dbReference>
<dbReference type="Pfam" id="PF00753">
    <property type="entry name" value="Lactamase_B"/>
    <property type="match status" value="1"/>
</dbReference>
<dbReference type="RefSeq" id="WP_006336827.1">
    <property type="nucleotide sequence ID" value="NZ_BAHC01000178.1"/>
</dbReference>
<evidence type="ECO:0000256" key="4">
    <source>
        <dbReference type="ARBA" id="ARBA00033751"/>
    </source>
</evidence>
<dbReference type="SUPFAM" id="SSF56281">
    <property type="entry name" value="Metallo-hydrolase/oxidoreductase"/>
    <property type="match status" value="1"/>
</dbReference>
<dbReference type="InterPro" id="IPR038536">
    <property type="entry name" value="Alkyl/aryl-sulf_dimr_sf"/>
</dbReference>
<dbReference type="CDD" id="cd07710">
    <property type="entry name" value="arylsulfatase_Sdsa1-like_MBL-fold"/>
    <property type="match status" value="1"/>
</dbReference>
<evidence type="ECO:0000313" key="6">
    <source>
        <dbReference type="EMBL" id="GAB92426.1"/>
    </source>
</evidence>
<keyword evidence="3" id="KW-0862">Zinc</keyword>
<evidence type="ECO:0000256" key="2">
    <source>
        <dbReference type="ARBA" id="ARBA00022801"/>
    </source>
</evidence>
<dbReference type="Gene3D" id="3.30.1050.10">
    <property type="entry name" value="SCP2 sterol-binding domain"/>
    <property type="match status" value="1"/>
</dbReference>
<dbReference type="Pfam" id="PF14863">
    <property type="entry name" value="Alkyl_sulf_dimr"/>
    <property type="match status" value="1"/>
</dbReference>
<sequence>QITDSAGTVVQDLSCYDFLQSDAGAPESTHPSLWRIAQLNAVHGLFKVCDGVYQVRNLDISNLSVIVGETGYIVVDPLFSRETAAAAMNLVYEHLGKRPITGIIYTHSHLDHFGGVLGVIEESDARERQVPIIAPADFMDHAVSENIYTGVAEAKRNQFMFGTLLPRGVHGQITSSLGIGVSTGVSTLLAPTISVGSAGATVKVDGIEFEFISASGAEAPSEFHFRVPRYGASCLAENLSRVMHNIYTLRGAPVRDALLWSKIIDQCLDQTNDVEVVFMGHHWPVWGRANIEEFLQKQRDMYRFMHDETLRLINHGYTGIEIAELLEMPEELASYWPNRGLYGSLSHNVKAIYQRYLGWFDGNPANLHPLPPKQAGARYVDAMGGADRVVELARDACSAGDYRWASELLKHVLAHDESHCAARALQADSFEQMGYQAESGPWRNFYLSGAQELRNETTNDSRSSADRGRELVRAMDVPQLIDFIGIRFDGTGNSDLDGLFEVVVDGNSYFVGVGNGCISSRRFLRRGERPDAVMAVSREAFAPLCQGEIALPDAVADGIVVITGDAHRIERFWHSLDVFDGRFSLTTIRE</sequence>
<dbReference type="InterPro" id="IPR036527">
    <property type="entry name" value="SCP2_sterol-bd_dom_sf"/>
</dbReference>
<dbReference type="AlphaFoldDB" id="K6WF98"/>
<dbReference type="InterPro" id="IPR044097">
    <property type="entry name" value="Bds1/SdsA1_MBL-fold"/>
</dbReference>
<evidence type="ECO:0000256" key="1">
    <source>
        <dbReference type="ARBA" id="ARBA00022723"/>
    </source>
</evidence>
<dbReference type="Gene3D" id="1.25.40.880">
    <property type="entry name" value="Alkyl sulfatase, dimerisation domain"/>
    <property type="match status" value="1"/>
</dbReference>
<dbReference type="InterPro" id="IPR001279">
    <property type="entry name" value="Metallo-B-lactamas"/>
</dbReference>
<dbReference type="Pfam" id="PF14864">
    <property type="entry name" value="Alkyl_sulf_C"/>
    <property type="match status" value="1"/>
</dbReference>
<dbReference type="GO" id="GO:0018909">
    <property type="term" value="P:dodecyl sulfate metabolic process"/>
    <property type="evidence" value="ECO:0007669"/>
    <property type="project" value="InterPro"/>
</dbReference>
<dbReference type="SUPFAM" id="SSF55718">
    <property type="entry name" value="SCP-like"/>
    <property type="match status" value="1"/>
</dbReference>
<keyword evidence="2" id="KW-0378">Hydrolase</keyword>
<dbReference type="EMBL" id="BAHC01000178">
    <property type="protein sequence ID" value="GAB92426.1"/>
    <property type="molecule type" value="Genomic_DNA"/>
</dbReference>
<dbReference type="GO" id="GO:0046872">
    <property type="term" value="F:metal ion binding"/>
    <property type="evidence" value="ECO:0007669"/>
    <property type="project" value="UniProtKB-KW"/>
</dbReference>
<dbReference type="GO" id="GO:0018741">
    <property type="term" value="F:linear primary-alkylsulfatase activity"/>
    <property type="evidence" value="ECO:0007669"/>
    <property type="project" value="InterPro"/>
</dbReference>
<dbReference type="Proteomes" id="UP000008363">
    <property type="component" value="Unassembled WGS sequence"/>
</dbReference>
<dbReference type="InterPro" id="IPR029229">
    <property type="entry name" value="Alkyl_sulf_C"/>
</dbReference>
<keyword evidence="7" id="KW-1185">Reference proteome</keyword>
<evidence type="ECO:0000256" key="3">
    <source>
        <dbReference type="ARBA" id="ARBA00022833"/>
    </source>
</evidence>